<organism evidence="1 2">
    <name type="scientific">Smallanthus sonchifolius</name>
    <dbReference type="NCBI Taxonomy" id="185202"/>
    <lineage>
        <taxon>Eukaryota</taxon>
        <taxon>Viridiplantae</taxon>
        <taxon>Streptophyta</taxon>
        <taxon>Embryophyta</taxon>
        <taxon>Tracheophyta</taxon>
        <taxon>Spermatophyta</taxon>
        <taxon>Magnoliopsida</taxon>
        <taxon>eudicotyledons</taxon>
        <taxon>Gunneridae</taxon>
        <taxon>Pentapetalae</taxon>
        <taxon>asterids</taxon>
        <taxon>campanulids</taxon>
        <taxon>Asterales</taxon>
        <taxon>Asteraceae</taxon>
        <taxon>Asteroideae</taxon>
        <taxon>Heliantheae alliance</taxon>
        <taxon>Millerieae</taxon>
        <taxon>Smallanthus</taxon>
    </lineage>
</organism>
<evidence type="ECO:0000313" key="1">
    <source>
        <dbReference type="EMBL" id="KAI3806557.1"/>
    </source>
</evidence>
<sequence>MVERGDTTYFSYDSWIQGGVLLSVIGFQCIKDKEDGWPWKDDSGNGAELCVKQVKENMARLAQRTNMG</sequence>
<evidence type="ECO:0000313" key="2">
    <source>
        <dbReference type="Proteomes" id="UP001056120"/>
    </source>
</evidence>
<reference evidence="2" key="1">
    <citation type="journal article" date="2022" name="Mol. Ecol. Resour.">
        <title>The genomes of chicory, endive, great burdock and yacon provide insights into Asteraceae palaeo-polyploidization history and plant inulin production.</title>
        <authorList>
            <person name="Fan W."/>
            <person name="Wang S."/>
            <person name="Wang H."/>
            <person name="Wang A."/>
            <person name="Jiang F."/>
            <person name="Liu H."/>
            <person name="Zhao H."/>
            <person name="Xu D."/>
            <person name="Zhang Y."/>
        </authorList>
    </citation>
    <scope>NUCLEOTIDE SEQUENCE [LARGE SCALE GENOMIC DNA]</scope>
    <source>
        <strain evidence="2">cv. Yunnan</strain>
    </source>
</reference>
<comment type="caution">
    <text evidence="1">The sequence shown here is derived from an EMBL/GenBank/DDBJ whole genome shotgun (WGS) entry which is preliminary data.</text>
</comment>
<protein>
    <submittedName>
        <fullName evidence="1">Uncharacterized protein</fullName>
    </submittedName>
</protein>
<reference evidence="1 2" key="2">
    <citation type="journal article" date="2022" name="Mol. Ecol. Resour.">
        <title>The genomes of chicory, endive, great burdock and yacon provide insights into Asteraceae paleo-polyploidization history and plant inulin production.</title>
        <authorList>
            <person name="Fan W."/>
            <person name="Wang S."/>
            <person name="Wang H."/>
            <person name="Wang A."/>
            <person name="Jiang F."/>
            <person name="Liu H."/>
            <person name="Zhao H."/>
            <person name="Xu D."/>
            <person name="Zhang Y."/>
        </authorList>
    </citation>
    <scope>NUCLEOTIDE SEQUENCE [LARGE SCALE GENOMIC DNA]</scope>
    <source>
        <strain evidence="2">cv. Yunnan</strain>
        <tissue evidence="1">Leaves</tissue>
    </source>
</reference>
<dbReference type="EMBL" id="CM042025">
    <property type="protein sequence ID" value="KAI3806557.1"/>
    <property type="molecule type" value="Genomic_DNA"/>
</dbReference>
<keyword evidence="2" id="KW-1185">Reference proteome</keyword>
<gene>
    <name evidence="1" type="ORF">L1987_22466</name>
</gene>
<dbReference type="Proteomes" id="UP001056120">
    <property type="component" value="Linkage Group LG08"/>
</dbReference>
<accession>A0ACB9IER4</accession>
<proteinExistence type="predicted"/>
<name>A0ACB9IER4_9ASTR</name>